<evidence type="ECO:0000256" key="5">
    <source>
        <dbReference type="ARBA" id="ARBA00023273"/>
    </source>
</evidence>
<dbReference type="Pfam" id="PF07162">
    <property type="entry name" value="B9-C2"/>
    <property type="match status" value="1"/>
</dbReference>
<accession>A0AAW2YNF7</accession>
<evidence type="ECO:0000313" key="8">
    <source>
        <dbReference type="Proteomes" id="UP001431209"/>
    </source>
</evidence>
<dbReference type="Proteomes" id="UP001431209">
    <property type="component" value="Unassembled WGS sequence"/>
</dbReference>
<keyword evidence="2" id="KW-0963">Cytoplasm</keyword>
<dbReference type="GO" id="GO:0060271">
    <property type="term" value="P:cilium assembly"/>
    <property type="evidence" value="ECO:0007669"/>
    <property type="project" value="TreeGrafter"/>
</dbReference>
<dbReference type="InterPro" id="IPR010796">
    <property type="entry name" value="C2_B9-type_dom"/>
</dbReference>
<keyword evidence="3" id="KW-0970">Cilium biogenesis/degradation</keyword>
<dbReference type="PANTHER" id="PTHR12968:SF2">
    <property type="entry name" value="B9 DOMAIN-CONTAINING PROTEIN 2"/>
    <property type="match status" value="1"/>
</dbReference>
<evidence type="ECO:0000256" key="4">
    <source>
        <dbReference type="ARBA" id="ARBA00023212"/>
    </source>
</evidence>
<reference evidence="7 8" key="1">
    <citation type="submission" date="2024-03" db="EMBL/GenBank/DDBJ databases">
        <title>The Acrasis kona genome and developmental transcriptomes reveal deep origins of eukaryotic multicellular pathways.</title>
        <authorList>
            <person name="Sheikh S."/>
            <person name="Fu C.-J."/>
            <person name="Brown M.W."/>
            <person name="Baldauf S.L."/>
        </authorList>
    </citation>
    <scope>NUCLEOTIDE SEQUENCE [LARGE SCALE GENOMIC DNA]</scope>
    <source>
        <strain evidence="7 8">ATCC MYA-3509</strain>
    </source>
</reference>
<comment type="caution">
    <text evidence="7">The sequence shown here is derived from an EMBL/GenBank/DDBJ whole genome shotgun (WGS) entry which is preliminary data.</text>
</comment>
<comment type="subcellular location">
    <subcellularLocation>
        <location evidence="1">Cytoplasm</location>
        <location evidence="1">Cytoskeleton</location>
        <location evidence="1">Cilium basal body</location>
    </subcellularLocation>
</comment>
<keyword evidence="8" id="KW-1185">Reference proteome</keyword>
<evidence type="ECO:0000256" key="6">
    <source>
        <dbReference type="ARBA" id="ARBA00039272"/>
    </source>
</evidence>
<evidence type="ECO:0000256" key="2">
    <source>
        <dbReference type="ARBA" id="ARBA00022490"/>
    </source>
</evidence>
<protein>
    <recommendedName>
        <fullName evidence="6">B9 domain-containing protein 2</fullName>
    </recommendedName>
</protein>
<evidence type="ECO:0000313" key="7">
    <source>
        <dbReference type="EMBL" id="KAL0478645.1"/>
    </source>
</evidence>
<proteinExistence type="predicted"/>
<gene>
    <name evidence="7" type="ORF">AKO1_008408</name>
</gene>
<evidence type="ECO:0000256" key="3">
    <source>
        <dbReference type="ARBA" id="ARBA00022794"/>
    </source>
</evidence>
<evidence type="ECO:0000256" key="1">
    <source>
        <dbReference type="ARBA" id="ARBA00004120"/>
    </source>
</evidence>
<keyword evidence="5" id="KW-0966">Cell projection</keyword>
<keyword evidence="4" id="KW-0206">Cytoskeleton</keyword>
<dbReference type="AlphaFoldDB" id="A0AAW2YNF7"/>
<dbReference type="GO" id="GO:0036038">
    <property type="term" value="C:MKS complex"/>
    <property type="evidence" value="ECO:0007669"/>
    <property type="project" value="TreeGrafter"/>
</dbReference>
<dbReference type="PROSITE" id="PS51381">
    <property type="entry name" value="C2_B9"/>
    <property type="match status" value="1"/>
</dbReference>
<dbReference type="EMBL" id="JAOPGA020000451">
    <property type="protein sequence ID" value="KAL0478645.1"/>
    <property type="molecule type" value="Genomic_DNA"/>
</dbReference>
<dbReference type="PANTHER" id="PTHR12968">
    <property type="entry name" value="B9 DOMAIN-CONTAINING"/>
    <property type="match status" value="1"/>
</dbReference>
<name>A0AAW2YNF7_9EUKA</name>
<sequence>MAELHIIGELVGATNFGQDNLFGVWNIQKGSHWTHVSGLEKGQTQVDKRGEDQVNVWAHPIDIHYSTSVCVGWPKVVLQVWFQDGYGRNDFGYGVVNIPSQSGTFDLTCSIWKPLGSLKDRIMEMIIGGSSQVKDDSIVWNGEDRHKLTTMTVGTVHLHLNVLLRNFSKFDVITTNQQSHNDDDL</sequence>
<organism evidence="7 8">
    <name type="scientific">Acrasis kona</name>
    <dbReference type="NCBI Taxonomy" id="1008807"/>
    <lineage>
        <taxon>Eukaryota</taxon>
        <taxon>Discoba</taxon>
        <taxon>Heterolobosea</taxon>
        <taxon>Tetramitia</taxon>
        <taxon>Eutetramitia</taxon>
        <taxon>Acrasidae</taxon>
        <taxon>Acrasis</taxon>
    </lineage>
</organism>